<feature type="transmembrane region" description="Helical" evidence="7">
    <location>
        <begin position="76"/>
        <end position="93"/>
    </location>
</feature>
<feature type="transmembrane region" description="Helical" evidence="7">
    <location>
        <begin position="130"/>
        <end position="151"/>
    </location>
</feature>
<feature type="transmembrane region" description="Helical" evidence="7">
    <location>
        <begin position="295"/>
        <end position="315"/>
    </location>
</feature>
<evidence type="ECO:0000256" key="6">
    <source>
        <dbReference type="ARBA" id="ARBA00023136"/>
    </source>
</evidence>
<evidence type="ECO:0000256" key="3">
    <source>
        <dbReference type="ARBA" id="ARBA00022679"/>
    </source>
</evidence>
<dbReference type="Pfam" id="PF00953">
    <property type="entry name" value="Glycos_transf_4"/>
    <property type="match status" value="1"/>
</dbReference>
<keyword evidence="6 7" id="KW-0472">Membrane</keyword>
<evidence type="ECO:0000256" key="7">
    <source>
        <dbReference type="SAM" id="Phobius"/>
    </source>
</evidence>
<dbReference type="EMBL" id="JAVCWF010000001">
    <property type="protein sequence ID" value="MDQ7936564.1"/>
    <property type="molecule type" value="Genomic_DNA"/>
</dbReference>
<dbReference type="PANTHER" id="PTHR22926">
    <property type="entry name" value="PHOSPHO-N-ACETYLMURAMOYL-PENTAPEPTIDE-TRANSFERASE"/>
    <property type="match status" value="1"/>
</dbReference>
<keyword evidence="4 7" id="KW-0812">Transmembrane</keyword>
<comment type="caution">
    <text evidence="8">The sequence shown here is derived from an EMBL/GenBank/DDBJ whole genome shotgun (WGS) entry which is preliminary data.</text>
</comment>
<keyword evidence="2" id="KW-1003">Cell membrane</keyword>
<keyword evidence="3 8" id="KW-0808">Transferase</keyword>
<dbReference type="GO" id="GO:0016740">
    <property type="term" value="F:transferase activity"/>
    <property type="evidence" value="ECO:0007669"/>
    <property type="project" value="UniProtKB-KW"/>
</dbReference>
<keyword evidence="5 7" id="KW-1133">Transmembrane helix</keyword>
<keyword evidence="9" id="KW-1185">Reference proteome</keyword>
<feature type="transmembrane region" description="Helical" evidence="7">
    <location>
        <begin position="214"/>
        <end position="234"/>
    </location>
</feature>
<feature type="transmembrane region" description="Helical" evidence="7">
    <location>
        <begin position="189"/>
        <end position="207"/>
    </location>
</feature>
<evidence type="ECO:0000256" key="5">
    <source>
        <dbReference type="ARBA" id="ARBA00022989"/>
    </source>
</evidence>
<comment type="subcellular location">
    <subcellularLocation>
        <location evidence="1">Cell membrane</location>
        <topology evidence="1">Multi-pass membrane protein</topology>
    </subcellularLocation>
</comment>
<proteinExistence type="predicted"/>
<evidence type="ECO:0000313" key="8">
    <source>
        <dbReference type="EMBL" id="MDQ7936564.1"/>
    </source>
</evidence>
<name>A0ABU1A6L1_9LACO</name>
<dbReference type="PROSITE" id="PS01348">
    <property type="entry name" value="MRAY_2"/>
    <property type="match status" value="1"/>
</dbReference>
<dbReference type="EC" id="2.7.8.-" evidence="8"/>
<evidence type="ECO:0000256" key="4">
    <source>
        <dbReference type="ARBA" id="ARBA00022692"/>
    </source>
</evidence>
<feature type="transmembrane region" description="Helical" evidence="7">
    <location>
        <begin position="105"/>
        <end position="124"/>
    </location>
</feature>
<sequence>MIRFEILVCLVATMMISAILTPFVRNFAFKIGAVDRPNNRRVNKIPMPTMGGLAIFIAYTFGTTMLYLMHQFPMRLFYALLGGELIILATGIIDDIYELKPRQKMLGITLAALEVYFIGGIRMTTFTFPFIGLIHFHWLSLPITLLWILAITNAINLIDGLDGLATGVAIIALSTMGIIGLFFLNANTFVSLLIFTLVAAMLGFLPYNFFPARIYLGDTGSLLIGFMTAVFSLFGLKNVTLISVGVPVMILGVPITDTIYAMIRRILNKKPISQADKHHLHHRLMQLGLTHRQTVMVIYGIALIFSFISLLYPISSIGGSILLTIGLLFGLELFVEAIGLAGDNRQPLLNWIKRTVARFTSKSNH</sequence>
<dbReference type="CDD" id="cd06853">
    <property type="entry name" value="GT_WecA_like"/>
    <property type="match status" value="1"/>
</dbReference>
<dbReference type="InterPro" id="IPR000715">
    <property type="entry name" value="Glycosyl_transferase_4"/>
</dbReference>
<dbReference type="RefSeq" id="WP_308702387.1">
    <property type="nucleotide sequence ID" value="NZ_AP027463.1"/>
</dbReference>
<dbReference type="PANTHER" id="PTHR22926:SF3">
    <property type="entry name" value="UNDECAPRENYL-PHOSPHATE ALPHA-N-ACETYLGLUCOSAMINYL 1-PHOSPHATE TRANSFERASE"/>
    <property type="match status" value="1"/>
</dbReference>
<organism evidence="8 9">
    <name type="scientific">Lactiplantibacillus brownii</name>
    <dbReference type="NCBI Taxonomy" id="3069269"/>
    <lineage>
        <taxon>Bacteria</taxon>
        <taxon>Bacillati</taxon>
        <taxon>Bacillota</taxon>
        <taxon>Bacilli</taxon>
        <taxon>Lactobacillales</taxon>
        <taxon>Lactobacillaceae</taxon>
        <taxon>Lactiplantibacillus</taxon>
    </lineage>
</organism>
<accession>A0ABU1A6L1</accession>
<evidence type="ECO:0000313" key="9">
    <source>
        <dbReference type="Proteomes" id="UP001227831"/>
    </source>
</evidence>
<feature type="transmembrane region" description="Helical" evidence="7">
    <location>
        <begin position="321"/>
        <end position="341"/>
    </location>
</feature>
<feature type="transmembrane region" description="Helical" evidence="7">
    <location>
        <begin position="49"/>
        <end position="70"/>
    </location>
</feature>
<protein>
    <submittedName>
        <fullName evidence="8">MraY family glycosyltransferase</fullName>
        <ecNumber evidence="8">2.7.8.-</ecNumber>
    </submittedName>
</protein>
<evidence type="ECO:0000256" key="1">
    <source>
        <dbReference type="ARBA" id="ARBA00004651"/>
    </source>
</evidence>
<evidence type="ECO:0000256" key="2">
    <source>
        <dbReference type="ARBA" id="ARBA00022475"/>
    </source>
</evidence>
<dbReference type="InterPro" id="IPR018480">
    <property type="entry name" value="PNAcMuramoyl-5peptid_Trfase_CS"/>
</dbReference>
<gene>
    <name evidence="8" type="ORF">RA086_02745</name>
</gene>
<dbReference type="Proteomes" id="UP001227831">
    <property type="component" value="Unassembled WGS sequence"/>
</dbReference>
<feature type="transmembrane region" description="Helical" evidence="7">
    <location>
        <begin position="6"/>
        <end position="28"/>
    </location>
</feature>
<feature type="transmembrane region" description="Helical" evidence="7">
    <location>
        <begin position="163"/>
        <end position="183"/>
    </location>
</feature>
<feature type="transmembrane region" description="Helical" evidence="7">
    <location>
        <begin position="240"/>
        <end position="263"/>
    </location>
</feature>
<reference evidence="8 9" key="1">
    <citation type="journal article" date="2023" name="Int. J. Syst. Evol. Microbiol.">
        <title>Lactiplantibacillus brownii sp. nov., a novel psychrotolerant species isolated from sauerkraut.</title>
        <authorList>
            <person name="Heng Y.C."/>
            <person name="Silvaraju S."/>
            <person name="Lee J.K.Y."/>
            <person name="Kittelmann S."/>
        </authorList>
    </citation>
    <scope>NUCLEOTIDE SEQUENCE [LARGE SCALE GENOMIC DNA]</scope>
    <source>
        <strain evidence="8 9">WILCCON 0030</strain>
    </source>
</reference>